<feature type="transmembrane region" description="Helical" evidence="1">
    <location>
        <begin position="49"/>
        <end position="70"/>
    </location>
</feature>
<protein>
    <submittedName>
        <fullName evidence="2">Uncharacterized protein</fullName>
    </submittedName>
</protein>
<evidence type="ECO:0000256" key="1">
    <source>
        <dbReference type="SAM" id="Phobius"/>
    </source>
</evidence>
<keyword evidence="1" id="KW-0812">Transmembrane</keyword>
<gene>
    <name evidence="2" type="ORF">S12H4_10104</name>
</gene>
<dbReference type="EMBL" id="BARW01004250">
    <property type="protein sequence ID" value="GAI61177.1"/>
    <property type="molecule type" value="Genomic_DNA"/>
</dbReference>
<feature type="transmembrane region" description="Helical" evidence="1">
    <location>
        <begin position="7"/>
        <end position="37"/>
    </location>
</feature>
<proteinExistence type="predicted"/>
<name>X1PY17_9ZZZZ</name>
<organism evidence="2">
    <name type="scientific">marine sediment metagenome</name>
    <dbReference type="NCBI Taxonomy" id="412755"/>
    <lineage>
        <taxon>unclassified sequences</taxon>
        <taxon>metagenomes</taxon>
        <taxon>ecological metagenomes</taxon>
    </lineage>
</organism>
<comment type="caution">
    <text evidence="2">The sequence shown here is derived from an EMBL/GenBank/DDBJ whole genome shotgun (WGS) entry which is preliminary data.</text>
</comment>
<keyword evidence="1" id="KW-1133">Transmembrane helix</keyword>
<feature type="transmembrane region" description="Helical" evidence="1">
    <location>
        <begin position="82"/>
        <end position="107"/>
    </location>
</feature>
<keyword evidence="1" id="KW-0472">Membrane</keyword>
<sequence length="136" mass="14856">MEIERRTFFISVVVVLCLTMLLTLVPVWQLVIIPGIIAGMLNKSLKYGVLSGFIGVTLSWGIYVLVGVVTRNAYIILDQFGALIFGEGFGWLILTLIILLAAIFGAMGGGIGNGFMTLINAYLENHPFRDSKTKSE</sequence>
<accession>X1PY17</accession>
<dbReference type="AlphaFoldDB" id="X1PY17"/>
<evidence type="ECO:0000313" key="2">
    <source>
        <dbReference type="EMBL" id="GAI61177.1"/>
    </source>
</evidence>
<reference evidence="2" key="1">
    <citation type="journal article" date="2014" name="Front. Microbiol.">
        <title>High frequency of phylogenetically diverse reductive dehalogenase-homologous genes in deep subseafloor sedimentary metagenomes.</title>
        <authorList>
            <person name="Kawai M."/>
            <person name="Futagami T."/>
            <person name="Toyoda A."/>
            <person name="Takaki Y."/>
            <person name="Nishi S."/>
            <person name="Hori S."/>
            <person name="Arai W."/>
            <person name="Tsubouchi T."/>
            <person name="Morono Y."/>
            <person name="Uchiyama I."/>
            <person name="Ito T."/>
            <person name="Fujiyama A."/>
            <person name="Inagaki F."/>
            <person name="Takami H."/>
        </authorList>
    </citation>
    <scope>NUCLEOTIDE SEQUENCE</scope>
    <source>
        <strain evidence="2">Expedition CK06-06</strain>
    </source>
</reference>